<dbReference type="Gene3D" id="1.10.10.60">
    <property type="entry name" value="Homeodomain-like"/>
    <property type="match status" value="2"/>
</dbReference>
<keyword evidence="4" id="KW-0902">Two-component regulatory system</keyword>
<dbReference type="SMART" id="SM00448">
    <property type="entry name" value="REC"/>
    <property type="match status" value="1"/>
</dbReference>
<dbReference type="InterPro" id="IPR011006">
    <property type="entry name" value="CheY-like_superfamily"/>
</dbReference>
<evidence type="ECO:0000256" key="5">
    <source>
        <dbReference type="ARBA" id="ARBA00023015"/>
    </source>
</evidence>
<dbReference type="GO" id="GO:0005737">
    <property type="term" value="C:cytoplasm"/>
    <property type="evidence" value="ECO:0007669"/>
    <property type="project" value="UniProtKB-SubCell"/>
</dbReference>
<dbReference type="AlphaFoldDB" id="A0A559J4Y4"/>
<sequence length="546" mass="62569">MTQLLIVDDEIHVVERLATLVPWEQAGITCVHKAISAEEAIEKMHESPIHIVITDIRMPGMTGLELSALIAKQWKKTKCIILSGHADFQYAKEAFLNGAVGYLLKPVTDEELLSTVSEAVSTLNTEWEQVISQERIERTLRENSLQLRANLLSELIQGRRYSRSELQDKMTMMQVPDFYDKPFWSMLVRLEEPFYTYNPHNLALIEYAIGNMAEELFAPHFELWHSKDTYDYLVFLVKPKEASLSSPIIEEEILHTLERSASLLQTAIHTYLKGFATILVSQKGLFPADLSTLYYYTLSTLRKNVGAEQDLILTYAGESLENKAIRSIPALYELPTLAQFLEAGQWDSAQQRLERIASELKEKRDELQEQLLEVFLSIASAFTYFAHKNGRLLAELIGPNYDKLIEGTPHRSIQQLTDWSLEVLNHLRMDNEDAVKDSRTKLIAEVQQFVERELSNDVSLLAIAVHVFMHPVYISKIYKLETGENLSDYVHRVRMEKAARLLLNSQVKIYEIAAQIGYQRAHSFINVFKKHTGATPQEYRDKFGTS</sequence>
<evidence type="ECO:0000256" key="1">
    <source>
        <dbReference type="ARBA" id="ARBA00004496"/>
    </source>
</evidence>
<dbReference type="InterPro" id="IPR009057">
    <property type="entry name" value="Homeodomain-like_sf"/>
</dbReference>
<keyword evidence="9" id="KW-0175">Coiled coil</keyword>
<dbReference type="Gene3D" id="3.40.50.2300">
    <property type="match status" value="1"/>
</dbReference>
<dbReference type="Pfam" id="PF12833">
    <property type="entry name" value="HTH_18"/>
    <property type="match status" value="1"/>
</dbReference>
<reference evidence="12 13" key="1">
    <citation type="submission" date="2019-07" db="EMBL/GenBank/DDBJ databases">
        <authorList>
            <person name="Kim J."/>
        </authorList>
    </citation>
    <scope>NUCLEOTIDE SEQUENCE [LARGE SCALE GENOMIC DNA]</scope>
    <source>
        <strain evidence="12 13">G13</strain>
    </source>
</reference>
<gene>
    <name evidence="12" type="ORF">FPZ45_24450</name>
</gene>
<protein>
    <submittedName>
        <fullName evidence="12">Response regulator</fullName>
    </submittedName>
</protein>
<dbReference type="InterPro" id="IPR001789">
    <property type="entry name" value="Sig_transdc_resp-reg_receiver"/>
</dbReference>
<dbReference type="PRINTS" id="PR00032">
    <property type="entry name" value="HTHARAC"/>
</dbReference>
<evidence type="ECO:0000259" key="11">
    <source>
        <dbReference type="PROSITE" id="PS50110"/>
    </source>
</evidence>
<dbReference type="Pfam" id="PF00072">
    <property type="entry name" value="Response_reg"/>
    <property type="match status" value="1"/>
</dbReference>
<keyword evidence="5" id="KW-0805">Transcription regulation</keyword>
<evidence type="ECO:0000256" key="8">
    <source>
        <dbReference type="PROSITE-ProRule" id="PRU00169"/>
    </source>
</evidence>
<keyword evidence="13" id="KW-1185">Reference proteome</keyword>
<accession>A0A559J4Y4</accession>
<evidence type="ECO:0000313" key="13">
    <source>
        <dbReference type="Proteomes" id="UP000316330"/>
    </source>
</evidence>
<dbReference type="EMBL" id="VNJJ01000027">
    <property type="protein sequence ID" value="TVX94922.1"/>
    <property type="molecule type" value="Genomic_DNA"/>
</dbReference>
<organism evidence="12 13">
    <name type="scientific">Cohnella terricola</name>
    <dbReference type="NCBI Taxonomy" id="1289167"/>
    <lineage>
        <taxon>Bacteria</taxon>
        <taxon>Bacillati</taxon>
        <taxon>Bacillota</taxon>
        <taxon>Bacilli</taxon>
        <taxon>Bacillales</taxon>
        <taxon>Paenibacillaceae</taxon>
        <taxon>Cohnella</taxon>
    </lineage>
</organism>
<evidence type="ECO:0000256" key="7">
    <source>
        <dbReference type="ARBA" id="ARBA00023163"/>
    </source>
</evidence>
<evidence type="ECO:0000256" key="6">
    <source>
        <dbReference type="ARBA" id="ARBA00023125"/>
    </source>
</evidence>
<dbReference type="CDD" id="cd17536">
    <property type="entry name" value="REC_YesN-like"/>
    <property type="match status" value="1"/>
</dbReference>
<feature type="coiled-coil region" evidence="9">
    <location>
        <begin position="346"/>
        <end position="377"/>
    </location>
</feature>
<dbReference type="GO" id="GO:0043565">
    <property type="term" value="F:sequence-specific DNA binding"/>
    <property type="evidence" value="ECO:0007669"/>
    <property type="project" value="InterPro"/>
</dbReference>
<evidence type="ECO:0000313" key="12">
    <source>
        <dbReference type="EMBL" id="TVX94922.1"/>
    </source>
</evidence>
<keyword evidence="2" id="KW-0963">Cytoplasm</keyword>
<dbReference type="InterPro" id="IPR051552">
    <property type="entry name" value="HptR"/>
</dbReference>
<dbReference type="InterPro" id="IPR020449">
    <property type="entry name" value="Tscrpt_reg_AraC-type_HTH"/>
</dbReference>
<keyword evidence="6" id="KW-0238">DNA-binding</keyword>
<dbReference type="SMART" id="SM00342">
    <property type="entry name" value="HTH_ARAC"/>
    <property type="match status" value="1"/>
</dbReference>
<feature type="domain" description="HTH araC/xylS-type" evidence="10">
    <location>
        <begin position="444"/>
        <end position="542"/>
    </location>
</feature>
<dbReference type="InterPro" id="IPR018062">
    <property type="entry name" value="HTH_AraC-typ_CS"/>
</dbReference>
<evidence type="ECO:0000259" key="10">
    <source>
        <dbReference type="PROSITE" id="PS01124"/>
    </source>
</evidence>
<name>A0A559J4Y4_9BACL</name>
<proteinExistence type="predicted"/>
<evidence type="ECO:0000256" key="4">
    <source>
        <dbReference type="ARBA" id="ARBA00023012"/>
    </source>
</evidence>
<dbReference type="GO" id="GO:0000160">
    <property type="term" value="P:phosphorelay signal transduction system"/>
    <property type="evidence" value="ECO:0007669"/>
    <property type="project" value="UniProtKB-KW"/>
</dbReference>
<dbReference type="PROSITE" id="PS01124">
    <property type="entry name" value="HTH_ARAC_FAMILY_2"/>
    <property type="match status" value="1"/>
</dbReference>
<feature type="domain" description="Response regulatory" evidence="11">
    <location>
        <begin position="3"/>
        <end position="120"/>
    </location>
</feature>
<feature type="modified residue" description="4-aspartylphosphate" evidence="8">
    <location>
        <position position="55"/>
    </location>
</feature>
<keyword evidence="3 8" id="KW-0597">Phosphoprotein</keyword>
<dbReference type="SUPFAM" id="SSF46689">
    <property type="entry name" value="Homeodomain-like"/>
    <property type="match status" value="1"/>
</dbReference>
<dbReference type="PANTHER" id="PTHR42713">
    <property type="entry name" value="HISTIDINE KINASE-RELATED"/>
    <property type="match status" value="1"/>
</dbReference>
<dbReference type="SUPFAM" id="SSF52172">
    <property type="entry name" value="CheY-like"/>
    <property type="match status" value="1"/>
</dbReference>
<evidence type="ECO:0000256" key="2">
    <source>
        <dbReference type="ARBA" id="ARBA00022490"/>
    </source>
</evidence>
<evidence type="ECO:0000256" key="3">
    <source>
        <dbReference type="ARBA" id="ARBA00022553"/>
    </source>
</evidence>
<dbReference type="Proteomes" id="UP000316330">
    <property type="component" value="Unassembled WGS sequence"/>
</dbReference>
<dbReference type="InterPro" id="IPR018060">
    <property type="entry name" value="HTH_AraC"/>
</dbReference>
<keyword evidence="7" id="KW-0804">Transcription</keyword>
<dbReference type="PANTHER" id="PTHR42713:SF3">
    <property type="entry name" value="TRANSCRIPTIONAL REGULATORY PROTEIN HPTR"/>
    <property type="match status" value="1"/>
</dbReference>
<dbReference type="GO" id="GO:0003700">
    <property type="term" value="F:DNA-binding transcription factor activity"/>
    <property type="evidence" value="ECO:0007669"/>
    <property type="project" value="InterPro"/>
</dbReference>
<dbReference type="PROSITE" id="PS50110">
    <property type="entry name" value="RESPONSE_REGULATORY"/>
    <property type="match status" value="1"/>
</dbReference>
<dbReference type="OrthoDB" id="9794370at2"/>
<comment type="caution">
    <text evidence="12">The sequence shown here is derived from an EMBL/GenBank/DDBJ whole genome shotgun (WGS) entry which is preliminary data.</text>
</comment>
<evidence type="ECO:0000256" key="9">
    <source>
        <dbReference type="SAM" id="Coils"/>
    </source>
</evidence>
<dbReference type="PROSITE" id="PS00041">
    <property type="entry name" value="HTH_ARAC_FAMILY_1"/>
    <property type="match status" value="1"/>
</dbReference>
<comment type="subcellular location">
    <subcellularLocation>
        <location evidence="1">Cytoplasm</location>
    </subcellularLocation>
</comment>